<keyword evidence="3" id="KW-1185">Reference proteome</keyword>
<reference evidence="2 3" key="1">
    <citation type="submission" date="2019-03" db="EMBL/GenBank/DDBJ databases">
        <title>Genomic Encyclopedia of Type Strains, Phase IV (KMG-IV): sequencing the most valuable type-strain genomes for metagenomic binning, comparative biology and taxonomic classification.</title>
        <authorList>
            <person name="Goeker M."/>
        </authorList>
    </citation>
    <scope>NUCLEOTIDE SEQUENCE [LARGE SCALE GENOMIC DNA]</scope>
    <source>
        <strain evidence="2 3">DSM 45934</strain>
    </source>
</reference>
<feature type="signal peptide" evidence="1">
    <location>
        <begin position="1"/>
        <end position="29"/>
    </location>
</feature>
<protein>
    <submittedName>
        <fullName evidence="2">Uncharacterized protein</fullName>
    </submittedName>
</protein>
<dbReference type="EMBL" id="SLWS01000009">
    <property type="protein sequence ID" value="TCO54219.1"/>
    <property type="molecule type" value="Genomic_DNA"/>
</dbReference>
<keyword evidence="1" id="KW-0732">Signal</keyword>
<gene>
    <name evidence="2" type="ORF">EV192_109199</name>
</gene>
<dbReference type="AlphaFoldDB" id="A0A4R2JDF8"/>
<dbReference type="Proteomes" id="UP000295680">
    <property type="component" value="Unassembled WGS sequence"/>
</dbReference>
<comment type="caution">
    <text evidence="2">The sequence shown here is derived from an EMBL/GenBank/DDBJ whole genome shotgun (WGS) entry which is preliminary data.</text>
</comment>
<organism evidence="2 3">
    <name type="scientific">Actinocrispum wychmicini</name>
    <dbReference type="NCBI Taxonomy" id="1213861"/>
    <lineage>
        <taxon>Bacteria</taxon>
        <taxon>Bacillati</taxon>
        <taxon>Actinomycetota</taxon>
        <taxon>Actinomycetes</taxon>
        <taxon>Pseudonocardiales</taxon>
        <taxon>Pseudonocardiaceae</taxon>
        <taxon>Actinocrispum</taxon>
    </lineage>
</organism>
<name>A0A4R2JDF8_9PSEU</name>
<accession>A0A4R2JDF8</accession>
<proteinExistence type="predicted"/>
<sequence length="292" mass="31050">MSLRHSVRTGLVGVLLAPLLLVPATPAAAQATDCGGPLTLHRNDFPAVPKVDHKFFPLVPGTKWVLKGTVDGAAHTVVTTVTDLTKVIDGVPSMVLLDEDFGPHHAIQEAELAFMAQDKQGAVWNLGEYPEEYENGVFTGAPNVWISGLAKAHAGIGMLANPTVGTPAYLQGLAPAIEFKDCAQVFQTGQHTCVTTGCYDDVLVTDEFGPLDPAGGHHRKFYAPGVGVVRVDAIGDTHPEILQLTRFRHLCPAGVTRARDRALALDAHGRQVSPDVYGRTPAAHQTLQAPPC</sequence>
<evidence type="ECO:0000313" key="2">
    <source>
        <dbReference type="EMBL" id="TCO54219.1"/>
    </source>
</evidence>
<feature type="chain" id="PRO_5020940628" evidence="1">
    <location>
        <begin position="30"/>
        <end position="292"/>
    </location>
</feature>
<evidence type="ECO:0000313" key="3">
    <source>
        <dbReference type="Proteomes" id="UP000295680"/>
    </source>
</evidence>
<dbReference type="RefSeq" id="WP_207926447.1">
    <property type="nucleotide sequence ID" value="NZ_SLWS01000009.1"/>
</dbReference>
<evidence type="ECO:0000256" key="1">
    <source>
        <dbReference type="SAM" id="SignalP"/>
    </source>
</evidence>